<dbReference type="Gene3D" id="3.40.50.300">
    <property type="entry name" value="P-loop containing nucleotide triphosphate hydrolases"/>
    <property type="match status" value="1"/>
</dbReference>
<reference evidence="1 2" key="1">
    <citation type="submission" date="2019-03" db="EMBL/GenBank/DDBJ databases">
        <title>Genomic Encyclopedia of Type Strains, Phase IV (KMG-IV): sequencing the most valuable type-strain genomes for metagenomic binning, comparative biology and taxonomic classification.</title>
        <authorList>
            <person name="Goeker M."/>
        </authorList>
    </citation>
    <scope>NUCLEOTIDE SEQUENCE [LARGE SCALE GENOMIC DNA]</scope>
    <source>
        <strain evidence="1 2">DSM 23344</strain>
    </source>
</reference>
<dbReference type="SUPFAM" id="SSF52540">
    <property type="entry name" value="P-loop containing nucleoside triphosphate hydrolases"/>
    <property type="match status" value="1"/>
</dbReference>
<evidence type="ECO:0000313" key="2">
    <source>
        <dbReference type="Proteomes" id="UP000294980"/>
    </source>
</evidence>
<dbReference type="AlphaFoldDB" id="A0A4R2KLG9"/>
<keyword evidence="2" id="KW-1185">Reference proteome</keyword>
<sequence length="234" mass="26911">MLISLHLPKTAGTRFRRLLESHFVERLLADYADAPLHETVAARRLQALRAGTGLLLRPHRLQDVEAVHGHFLAIKYSLWSGGRSWRRVTWLRDPVERLASHYYYWRRTYEPGQSGALHRRMLEEDWSLERFCLGSELRNIYRQFLWGVPLGRFDFVGITEHFDDDIDDFARRILGIDGLCAGGADGGAANVNPAAPEHYVTDASLRARIEQHHAADMALYRAACARRQRRMLHG</sequence>
<dbReference type="Proteomes" id="UP000294980">
    <property type="component" value="Unassembled WGS sequence"/>
</dbReference>
<dbReference type="RefSeq" id="WP_162883947.1">
    <property type="nucleotide sequence ID" value="NZ_QQSW01000016.1"/>
</dbReference>
<dbReference type="InterPro" id="IPR027417">
    <property type="entry name" value="P-loop_NTPase"/>
</dbReference>
<evidence type="ECO:0000313" key="1">
    <source>
        <dbReference type="EMBL" id="TCO74891.1"/>
    </source>
</evidence>
<gene>
    <name evidence="1" type="ORF">EV688_11148</name>
</gene>
<name>A0A4R2KLG9_9GAMM</name>
<keyword evidence="1" id="KW-0808">Transferase</keyword>
<accession>A0A4R2KLG9</accession>
<organism evidence="1 2">
    <name type="scientific">Chromatocurvus halotolerans</name>
    <dbReference type="NCBI Taxonomy" id="1132028"/>
    <lineage>
        <taxon>Bacteria</taxon>
        <taxon>Pseudomonadati</taxon>
        <taxon>Pseudomonadota</taxon>
        <taxon>Gammaproteobacteria</taxon>
        <taxon>Cellvibrionales</taxon>
        <taxon>Halieaceae</taxon>
        <taxon>Chromatocurvus</taxon>
    </lineage>
</organism>
<comment type="caution">
    <text evidence="1">The sequence shown here is derived from an EMBL/GenBank/DDBJ whole genome shotgun (WGS) entry which is preliminary data.</text>
</comment>
<dbReference type="GO" id="GO:0016740">
    <property type="term" value="F:transferase activity"/>
    <property type="evidence" value="ECO:0007669"/>
    <property type="project" value="UniProtKB-KW"/>
</dbReference>
<dbReference type="EMBL" id="SLWX01000011">
    <property type="protein sequence ID" value="TCO74891.1"/>
    <property type="molecule type" value="Genomic_DNA"/>
</dbReference>
<proteinExistence type="predicted"/>
<protein>
    <submittedName>
        <fullName evidence="1">Sulfotransferase family protein</fullName>
    </submittedName>
</protein>